<accession>A0AAN7KDT0</accession>
<dbReference type="EMBL" id="JAXIOK010000009">
    <property type="protein sequence ID" value="KAK4762111.1"/>
    <property type="molecule type" value="Genomic_DNA"/>
</dbReference>
<evidence type="ECO:0000313" key="1">
    <source>
        <dbReference type="EMBL" id="KAK4762111.1"/>
    </source>
</evidence>
<evidence type="ECO:0000313" key="2">
    <source>
        <dbReference type="Proteomes" id="UP001345219"/>
    </source>
</evidence>
<protein>
    <submittedName>
        <fullName evidence="1">Uncharacterized protein</fullName>
    </submittedName>
</protein>
<dbReference type="Proteomes" id="UP001345219">
    <property type="component" value="Chromosome 23"/>
</dbReference>
<organism evidence="1 2">
    <name type="scientific">Trapa incisa</name>
    <dbReference type="NCBI Taxonomy" id="236973"/>
    <lineage>
        <taxon>Eukaryota</taxon>
        <taxon>Viridiplantae</taxon>
        <taxon>Streptophyta</taxon>
        <taxon>Embryophyta</taxon>
        <taxon>Tracheophyta</taxon>
        <taxon>Spermatophyta</taxon>
        <taxon>Magnoliopsida</taxon>
        <taxon>eudicotyledons</taxon>
        <taxon>Gunneridae</taxon>
        <taxon>Pentapetalae</taxon>
        <taxon>rosids</taxon>
        <taxon>malvids</taxon>
        <taxon>Myrtales</taxon>
        <taxon>Lythraceae</taxon>
        <taxon>Trapa</taxon>
    </lineage>
</organism>
<keyword evidence="2" id="KW-1185">Reference proteome</keyword>
<sequence length="88" mass="10182">MRSFNHPRGPKIQWSSRGIDWTKAEETRAAPVDNFVSSNTNTVSVHFSIKVNQQDNQPVRKQQKISELLHLHLHLQMDPREGRPQNSV</sequence>
<dbReference type="AlphaFoldDB" id="A0AAN7KDT0"/>
<proteinExistence type="predicted"/>
<comment type="caution">
    <text evidence="1">The sequence shown here is derived from an EMBL/GenBank/DDBJ whole genome shotgun (WGS) entry which is preliminary data.</text>
</comment>
<gene>
    <name evidence="1" type="ORF">SAY87_029995</name>
</gene>
<name>A0AAN7KDT0_9MYRT</name>
<reference evidence="1 2" key="1">
    <citation type="journal article" date="2023" name="Hortic Res">
        <title>Pangenome of water caltrop reveals structural variations and asymmetric subgenome divergence after allopolyploidization.</title>
        <authorList>
            <person name="Zhang X."/>
            <person name="Chen Y."/>
            <person name="Wang L."/>
            <person name="Yuan Y."/>
            <person name="Fang M."/>
            <person name="Shi L."/>
            <person name="Lu R."/>
            <person name="Comes H.P."/>
            <person name="Ma Y."/>
            <person name="Chen Y."/>
            <person name="Huang G."/>
            <person name="Zhou Y."/>
            <person name="Zheng Z."/>
            <person name="Qiu Y."/>
        </authorList>
    </citation>
    <scope>NUCLEOTIDE SEQUENCE [LARGE SCALE GENOMIC DNA]</scope>
    <source>
        <tissue evidence="1">Roots</tissue>
    </source>
</reference>